<evidence type="ECO:0000259" key="3">
    <source>
        <dbReference type="PROSITE" id="PS00624"/>
    </source>
</evidence>
<dbReference type="Gene3D" id="3.50.50.60">
    <property type="entry name" value="FAD/NAD(P)-binding domain"/>
    <property type="match status" value="1"/>
</dbReference>
<dbReference type="Pfam" id="PF00732">
    <property type="entry name" value="GMC_oxred_N"/>
    <property type="match status" value="1"/>
</dbReference>
<dbReference type="SUPFAM" id="SSF54373">
    <property type="entry name" value="FAD-linked reductases, C-terminal domain"/>
    <property type="match status" value="1"/>
</dbReference>
<comment type="caution">
    <text evidence="4">The sequence shown here is derived from an EMBL/GenBank/DDBJ whole genome shotgun (WGS) entry which is preliminary data.</text>
</comment>
<dbReference type="GO" id="GO:0044550">
    <property type="term" value="P:secondary metabolite biosynthetic process"/>
    <property type="evidence" value="ECO:0007669"/>
    <property type="project" value="TreeGrafter"/>
</dbReference>
<dbReference type="InterPro" id="IPR012132">
    <property type="entry name" value="GMC_OxRdtase"/>
</dbReference>
<evidence type="ECO:0000313" key="4">
    <source>
        <dbReference type="EMBL" id="KAK4205485.1"/>
    </source>
</evidence>
<evidence type="ECO:0000256" key="2">
    <source>
        <dbReference type="PIRSR" id="PIRSR000137-2"/>
    </source>
</evidence>
<keyword evidence="5" id="KW-1185">Reference proteome</keyword>
<sequence length="641" mass="69169">MPLTRILSSPWTDLTEFDSASWATTGRRQALSQNVTFTDPKQQVLLPALATSSHHYAVDGSTFDYVVVGGGTSGLVVANRLSENRRRYFDDKPEAIIPWYANAVDTSVLLSPLSAPNPKLNNASRNVTVAAVVGGATVVNGMGCARGSEADYDAWEELGNPGWGWDGLLPYFKKSTNFTPPNPDVVDRWNMTWDPSAYGKGPVQVHISNFQYPDIETIWEGFRQQPGATFPPGASSGFGPGAYWTPNTVDARDMTRSTARSAYYDPVNKTRPNLRLVIGQTATKLIFDRGKPLKVKGVRIVSSLDGKIRNVYARKEVILAAGAIMTPHLLQVSGIGPAAVLKAAGVGVKKDLPSVGANFQDHATVVLWFDLSTPSFPNPDSITNNATYNATVWEEYFTNKTGPIAAANSNSIIYYSLSQVLSPSGAASIASRLLAQDATKYLPSIYSTNSALLRGFDAQRAILAQRFKTNTSSYTTQPLRGNGQSPSPLLKPLSRGSVTLNLSHPEGLPVVQYNTFLNPIDEELAVAIVRRSRKYWASPALQKLGPTERQPGVQYQTDRQILDYLKANPLALFASLAHPSGTCAMMPEKLGGCVDSALRVYGVKGLSVVDASVIPLIVGTSLQATVYAIAEKAADIIKARG</sequence>
<dbReference type="InterPro" id="IPR036188">
    <property type="entry name" value="FAD/NAD-bd_sf"/>
</dbReference>
<dbReference type="PANTHER" id="PTHR11552:SF115">
    <property type="entry name" value="DEHYDROGENASE XPTC-RELATED"/>
    <property type="match status" value="1"/>
</dbReference>
<dbReference type="InterPro" id="IPR000172">
    <property type="entry name" value="GMC_OxRdtase_N"/>
</dbReference>
<feature type="binding site" evidence="2">
    <location>
        <position position="132"/>
    </location>
    <ligand>
        <name>FAD</name>
        <dbReference type="ChEBI" id="CHEBI:57692"/>
    </ligand>
</feature>
<dbReference type="PIRSF" id="PIRSF000137">
    <property type="entry name" value="Alcohol_oxidase"/>
    <property type="match status" value="1"/>
</dbReference>
<comment type="cofactor">
    <cofactor evidence="2">
        <name>FAD</name>
        <dbReference type="ChEBI" id="CHEBI:57692"/>
    </cofactor>
</comment>
<gene>
    <name evidence="4" type="ORF">QBC40DRAFT_344644</name>
</gene>
<dbReference type="GO" id="GO:0050660">
    <property type="term" value="F:flavin adenine dinucleotide binding"/>
    <property type="evidence" value="ECO:0007669"/>
    <property type="project" value="InterPro"/>
</dbReference>
<dbReference type="PANTHER" id="PTHR11552">
    <property type="entry name" value="GLUCOSE-METHANOL-CHOLINE GMC OXIDOREDUCTASE"/>
    <property type="match status" value="1"/>
</dbReference>
<dbReference type="SUPFAM" id="SSF51905">
    <property type="entry name" value="FAD/NAD(P)-binding domain"/>
    <property type="match status" value="1"/>
</dbReference>
<dbReference type="PROSITE" id="PS00624">
    <property type="entry name" value="GMC_OXRED_2"/>
    <property type="match status" value="1"/>
</dbReference>
<dbReference type="InterPro" id="IPR007867">
    <property type="entry name" value="GMC_OxRtase_C"/>
</dbReference>
<dbReference type="AlphaFoldDB" id="A0AAN6XRX0"/>
<dbReference type="EMBL" id="MU863876">
    <property type="protein sequence ID" value="KAK4205485.1"/>
    <property type="molecule type" value="Genomic_DNA"/>
</dbReference>
<dbReference type="Gene3D" id="3.30.560.10">
    <property type="entry name" value="Glucose Oxidase, domain 3"/>
    <property type="match status" value="1"/>
</dbReference>
<dbReference type="GO" id="GO:0016614">
    <property type="term" value="F:oxidoreductase activity, acting on CH-OH group of donors"/>
    <property type="evidence" value="ECO:0007669"/>
    <property type="project" value="InterPro"/>
</dbReference>
<proteinExistence type="inferred from homology"/>
<feature type="domain" description="Glucose-methanol-choline oxidoreductase N-terminal" evidence="3">
    <location>
        <begin position="322"/>
        <end position="336"/>
    </location>
</feature>
<feature type="binding site" evidence="2">
    <location>
        <begin position="72"/>
        <end position="73"/>
    </location>
    <ligand>
        <name>FAD</name>
        <dbReference type="ChEBI" id="CHEBI:57692"/>
    </ligand>
</feature>
<evidence type="ECO:0000256" key="1">
    <source>
        <dbReference type="ARBA" id="ARBA00010790"/>
    </source>
</evidence>
<name>A0AAN6XRX0_9PEZI</name>
<dbReference type="Pfam" id="PF05199">
    <property type="entry name" value="GMC_oxred_C"/>
    <property type="match status" value="1"/>
</dbReference>
<reference evidence="4" key="1">
    <citation type="journal article" date="2023" name="Mol. Phylogenet. Evol.">
        <title>Genome-scale phylogeny and comparative genomics of the fungal order Sordariales.</title>
        <authorList>
            <person name="Hensen N."/>
            <person name="Bonometti L."/>
            <person name="Westerberg I."/>
            <person name="Brannstrom I.O."/>
            <person name="Guillou S."/>
            <person name="Cros-Aarteil S."/>
            <person name="Calhoun S."/>
            <person name="Haridas S."/>
            <person name="Kuo A."/>
            <person name="Mondo S."/>
            <person name="Pangilinan J."/>
            <person name="Riley R."/>
            <person name="LaButti K."/>
            <person name="Andreopoulos B."/>
            <person name="Lipzen A."/>
            <person name="Chen C."/>
            <person name="Yan M."/>
            <person name="Daum C."/>
            <person name="Ng V."/>
            <person name="Clum A."/>
            <person name="Steindorff A."/>
            <person name="Ohm R.A."/>
            <person name="Martin F."/>
            <person name="Silar P."/>
            <person name="Natvig D.O."/>
            <person name="Lalanne C."/>
            <person name="Gautier V."/>
            <person name="Ament-Velasquez S.L."/>
            <person name="Kruys A."/>
            <person name="Hutchinson M.I."/>
            <person name="Powell A.J."/>
            <person name="Barry K."/>
            <person name="Miller A.N."/>
            <person name="Grigoriev I.V."/>
            <person name="Debuchy R."/>
            <person name="Gladieux P."/>
            <person name="Hiltunen Thoren M."/>
            <person name="Johannesson H."/>
        </authorList>
    </citation>
    <scope>NUCLEOTIDE SEQUENCE</scope>
    <source>
        <strain evidence="4">CBS 315.58</strain>
    </source>
</reference>
<evidence type="ECO:0000313" key="5">
    <source>
        <dbReference type="Proteomes" id="UP001303160"/>
    </source>
</evidence>
<comment type="similarity">
    <text evidence="1">Belongs to the GMC oxidoreductase family.</text>
</comment>
<dbReference type="Proteomes" id="UP001303160">
    <property type="component" value="Unassembled WGS sequence"/>
</dbReference>
<protein>
    <recommendedName>
        <fullName evidence="3">Glucose-methanol-choline oxidoreductase N-terminal domain-containing protein</fullName>
    </recommendedName>
</protein>
<accession>A0AAN6XRX0</accession>
<organism evidence="4 5">
    <name type="scientific">Triangularia verruculosa</name>
    <dbReference type="NCBI Taxonomy" id="2587418"/>
    <lineage>
        <taxon>Eukaryota</taxon>
        <taxon>Fungi</taxon>
        <taxon>Dikarya</taxon>
        <taxon>Ascomycota</taxon>
        <taxon>Pezizomycotina</taxon>
        <taxon>Sordariomycetes</taxon>
        <taxon>Sordariomycetidae</taxon>
        <taxon>Sordariales</taxon>
        <taxon>Podosporaceae</taxon>
        <taxon>Triangularia</taxon>
    </lineage>
</organism>
<reference evidence="4" key="2">
    <citation type="submission" date="2023-05" db="EMBL/GenBank/DDBJ databases">
        <authorList>
            <consortium name="Lawrence Berkeley National Laboratory"/>
            <person name="Steindorff A."/>
            <person name="Hensen N."/>
            <person name="Bonometti L."/>
            <person name="Westerberg I."/>
            <person name="Brannstrom I.O."/>
            <person name="Guillou S."/>
            <person name="Cros-Aarteil S."/>
            <person name="Calhoun S."/>
            <person name="Haridas S."/>
            <person name="Kuo A."/>
            <person name="Mondo S."/>
            <person name="Pangilinan J."/>
            <person name="Riley R."/>
            <person name="Labutti K."/>
            <person name="Andreopoulos B."/>
            <person name="Lipzen A."/>
            <person name="Chen C."/>
            <person name="Yanf M."/>
            <person name="Daum C."/>
            <person name="Ng V."/>
            <person name="Clum A."/>
            <person name="Ohm R."/>
            <person name="Martin F."/>
            <person name="Silar P."/>
            <person name="Natvig D."/>
            <person name="Lalanne C."/>
            <person name="Gautier V."/>
            <person name="Ament-Velasquez S.L."/>
            <person name="Kruys A."/>
            <person name="Hutchinson M.I."/>
            <person name="Powell A.J."/>
            <person name="Barry K."/>
            <person name="Miller A.N."/>
            <person name="Grigoriev I.V."/>
            <person name="Debuchy R."/>
            <person name="Gladieux P."/>
            <person name="Thoren M.H."/>
            <person name="Johannesson H."/>
        </authorList>
    </citation>
    <scope>NUCLEOTIDE SEQUENCE</scope>
    <source>
        <strain evidence="4">CBS 315.58</strain>
    </source>
</reference>
<keyword evidence="2" id="KW-0274">FAD</keyword>
<keyword evidence="2" id="KW-0285">Flavoprotein</keyword>